<proteinExistence type="predicted"/>
<dbReference type="Pfam" id="PF04231">
    <property type="entry name" value="Endonuclease_1"/>
    <property type="match status" value="1"/>
</dbReference>
<evidence type="ECO:0000256" key="2">
    <source>
        <dbReference type="ARBA" id="ARBA00022801"/>
    </source>
</evidence>
<accession>A0A1H3XQB7</accession>
<evidence type="ECO:0000256" key="1">
    <source>
        <dbReference type="ARBA" id="ARBA00022722"/>
    </source>
</evidence>
<sequence>MSTFNQQLKEEFLSVTTDRTRIYTILSKASNNKTKVQKDEKSYYDEERDRQSIAKYYRDIDFDQEDQEERFQALGRLLEETHTRQVRYDPSEYVYPWVDLRPDGTLRSVYSGQQRDAEEVIKEDYETSLKRTREIEKLEKHHGGEKLAGIAAAFKYNCEHTVPQSWYDAKEPMRGDIHQLFTCDPVCNSIRSNYPYHDFPNYDPDQVEASRIEKACGKAEDGLFEPEHAKGAVARAMLYFLLRYPDKIEASHLKTIDIELLQAWHQTYPPTIYERHRNQAIQEIQGNRNPYIDFPDEMTKRKTCI</sequence>
<dbReference type="GO" id="GO:0004519">
    <property type="term" value="F:endonuclease activity"/>
    <property type="evidence" value="ECO:0007669"/>
    <property type="project" value="UniProtKB-KW"/>
</dbReference>
<dbReference type="PANTHER" id="PTHR33607:SF2">
    <property type="entry name" value="ENDONUCLEASE-1"/>
    <property type="match status" value="1"/>
</dbReference>
<dbReference type="PANTHER" id="PTHR33607">
    <property type="entry name" value="ENDONUCLEASE-1"/>
    <property type="match status" value="1"/>
</dbReference>
<evidence type="ECO:0000313" key="4">
    <source>
        <dbReference type="Proteomes" id="UP000198584"/>
    </source>
</evidence>
<keyword evidence="1" id="KW-0540">Nuclease</keyword>
<dbReference type="OrthoDB" id="9801679at2"/>
<dbReference type="STRING" id="571932.SAMN05421743_102204"/>
<dbReference type="AlphaFoldDB" id="A0A1H3XQB7"/>
<dbReference type="InterPro" id="IPR007346">
    <property type="entry name" value="Endonuclease-I"/>
</dbReference>
<dbReference type="GO" id="GO:0016787">
    <property type="term" value="F:hydrolase activity"/>
    <property type="evidence" value="ECO:0007669"/>
    <property type="project" value="UniProtKB-KW"/>
</dbReference>
<keyword evidence="4" id="KW-1185">Reference proteome</keyword>
<evidence type="ECO:0000313" key="3">
    <source>
        <dbReference type="EMBL" id="SEA00784.1"/>
    </source>
</evidence>
<dbReference type="RefSeq" id="WP_093042351.1">
    <property type="nucleotide sequence ID" value="NZ_FNQR01000002.1"/>
</dbReference>
<dbReference type="EMBL" id="FNQR01000002">
    <property type="protein sequence ID" value="SEA00784.1"/>
    <property type="molecule type" value="Genomic_DNA"/>
</dbReference>
<dbReference type="SUPFAM" id="SSF54060">
    <property type="entry name" value="His-Me finger endonucleases"/>
    <property type="match status" value="1"/>
</dbReference>
<dbReference type="InterPro" id="IPR044925">
    <property type="entry name" value="His-Me_finger_sf"/>
</dbReference>
<protein>
    <submittedName>
        <fullName evidence="3">Endonuclease I</fullName>
    </submittedName>
</protein>
<gene>
    <name evidence="3" type="ORF">SAMN05421743_102204</name>
</gene>
<keyword evidence="3" id="KW-0255">Endonuclease</keyword>
<reference evidence="3 4" key="1">
    <citation type="submission" date="2016-10" db="EMBL/GenBank/DDBJ databases">
        <authorList>
            <person name="de Groot N.N."/>
        </authorList>
    </citation>
    <scope>NUCLEOTIDE SEQUENCE [LARGE SCALE GENOMIC DNA]</scope>
    <source>
        <strain evidence="3 4">CCM7597</strain>
    </source>
</reference>
<name>A0A1H3XQB7_9BACI</name>
<keyword evidence="2" id="KW-0378">Hydrolase</keyword>
<dbReference type="Proteomes" id="UP000198584">
    <property type="component" value="Unassembled WGS sequence"/>
</dbReference>
<organism evidence="3 4">
    <name type="scientific">Thalassobacillus cyri</name>
    <dbReference type="NCBI Taxonomy" id="571932"/>
    <lineage>
        <taxon>Bacteria</taxon>
        <taxon>Bacillati</taxon>
        <taxon>Bacillota</taxon>
        <taxon>Bacilli</taxon>
        <taxon>Bacillales</taxon>
        <taxon>Bacillaceae</taxon>
        <taxon>Thalassobacillus</taxon>
    </lineage>
</organism>